<sequence>MAKRRVILPQECWELIFNRVDGLEAISLVCKEFLSISNSVRHSLRVYNLTVLCRLLKRFPHLKKIDLSVFDGDIDLAILEIARSGLNLEALNVSNQKILPVESLRVLGSYMKSLKTLECGNLDLLRDSDLQAISDSFPWLEELDISSPSASEQLVTDDGIEVLASKLRALSKINVSWNTNLSDRSILALSSNSISWSIWIPFKQGGDSSHILFRAVTLWLTIGFLLCAASWLGHGQELVLWECRIQTTFIIALGLDSISDLALQPWVQGHCWHEL</sequence>
<dbReference type="Gene3D" id="3.80.10.10">
    <property type="entry name" value="Ribonuclease Inhibitor"/>
    <property type="match status" value="1"/>
</dbReference>
<proteinExistence type="predicted"/>
<dbReference type="SUPFAM" id="SSF52047">
    <property type="entry name" value="RNI-like"/>
    <property type="match status" value="1"/>
</dbReference>
<evidence type="ECO:0000313" key="2">
    <source>
        <dbReference type="Proteomes" id="UP001415857"/>
    </source>
</evidence>
<organism evidence="1 2">
    <name type="scientific">Liquidambar formosana</name>
    <name type="common">Formosan gum</name>
    <dbReference type="NCBI Taxonomy" id="63359"/>
    <lineage>
        <taxon>Eukaryota</taxon>
        <taxon>Viridiplantae</taxon>
        <taxon>Streptophyta</taxon>
        <taxon>Embryophyta</taxon>
        <taxon>Tracheophyta</taxon>
        <taxon>Spermatophyta</taxon>
        <taxon>Magnoliopsida</taxon>
        <taxon>eudicotyledons</taxon>
        <taxon>Gunneridae</taxon>
        <taxon>Pentapetalae</taxon>
        <taxon>Saxifragales</taxon>
        <taxon>Altingiaceae</taxon>
        <taxon>Liquidambar</taxon>
    </lineage>
</organism>
<dbReference type="InterPro" id="IPR032675">
    <property type="entry name" value="LRR_dom_sf"/>
</dbReference>
<dbReference type="GO" id="GO:0019005">
    <property type="term" value="C:SCF ubiquitin ligase complex"/>
    <property type="evidence" value="ECO:0007669"/>
    <property type="project" value="TreeGrafter"/>
</dbReference>
<dbReference type="PANTHER" id="PTHR13318">
    <property type="entry name" value="PARTNER OF PAIRED, ISOFORM B-RELATED"/>
    <property type="match status" value="1"/>
</dbReference>
<evidence type="ECO:0000313" key="1">
    <source>
        <dbReference type="EMBL" id="KAK9281933.1"/>
    </source>
</evidence>
<keyword evidence="2" id="KW-1185">Reference proteome</keyword>
<name>A0AAP0X119_LIQFO</name>
<dbReference type="Proteomes" id="UP001415857">
    <property type="component" value="Unassembled WGS sequence"/>
</dbReference>
<reference evidence="1 2" key="1">
    <citation type="journal article" date="2024" name="Plant J.">
        <title>Genome sequences and population genomics reveal climatic adaptation and genomic divergence between two closely related sweetgum species.</title>
        <authorList>
            <person name="Xu W.Q."/>
            <person name="Ren C.Q."/>
            <person name="Zhang X.Y."/>
            <person name="Comes H.P."/>
            <person name="Liu X.H."/>
            <person name="Li Y.G."/>
            <person name="Kettle C.J."/>
            <person name="Jalonen R."/>
            <person name="Gaisberger H."/>
            <person name="Ma Y.Z."/>
            <person name="Qiu Y.X."/>
        </authorList>
    </citation>
    <scope>NUCLEOTIDE SEQUENCE [LARGE SCALE GENOMIC DNA]</scope>
    <source>
        <strain evidence="1">Hangzhou</strain>
    </source>
</reference>
<comment type="caution">
    <text evidence="1">The sequence shown here is derived from an EMBL/GenBank/DDBJ whole genome shotgun (WGS) entry which is preliminary data.</text>
</comment>
<dbReference type="AlphaFoldDB" id="A0AAP0X119"/>
<protein>
    <submittedName>
        <fullName evidence="1">Uncharacterized protein</fullName>
    </submittedName>
</protein>
<dbReference type="GO" id="GO:0031146">
    <property type="term" value="P:SCF-dependent proteasomal ubiquitin-dependent protein catabolic process"/>
    <property type="evidence" value="ECO:0007669"/>
    <property type="project" value="TreeGrafter"/>
</dbReference>
<dbReference type="EMBL" id="JBBPBK010000007">
    <property type="protein sequence ID" value="KAK9281933.1"/>
    <property type="molecule type" value="Genomic_DNA"/>
</dbReference>
<gene>
    <name evidence="1" type="ORF">L1049_004841</name>
</gene>
<accession>A0AAP0X119</accession>
<dbReference type="PANTHER" id="PTHR13318:SF106">
    <property type="entry name" value="F-BOX_LRR-REPEAT PROTEIN 2"/>
    <property type="match status" value="1"/>
</dbReference>